<dbReference type="EMBL" id="JBBYHV010000001">
    <property type="protein sequence ID" value="MEL1250652.1"/>
    <property type="molecule type" value="Genomic_DNA"/>
</dbReference>
<sequence>MGDDRTGPTPASVEGFIDRVDNADKRKDASVLEELLRVDRDAKNRIYPPA</sequence>
<dbReference type="RefSeq" id="WP_341673165.1">
    <property type="nucleotide sequence ID" value="NZ_JBBYHV010000001.1"/>
</dbReference>
<evidence type="ECO:0000313" key="1">
    <source>
        <dbReference type="EMBL" id="MEL1250652.1"/>
    </source>
</evidence>
<dbReference type="Proteomes" id="UP001497045">
    <property type="component" value="Unassembled WGS sequence"/>
</dbReference>
<protein>
    <submittedName>
        <fullName evidence="1">Uncharacterized protein</fullName>
    </submittedName>
</protein>
<name>A0ABU9IE07_9SPHN</name>
<proteinExistence type="predicted"/>
<evidence type="ECO:0000313" key="2">
    <source>
        <dbReference type="Proteomes" id="UP001497045"/>
    </source>
</evidence>
<reference evidence="1 2" key="1">
    <citation type="submission" date="2024-04" db="EMBL/GenBank/DDBJ databases">
        <title>Aurantiacibacter sp. DGU6 16S ribosomal RNA gene Genome sequencing and assembly.</title>
        <authorList>
            <person name="Park S."/>
        </authorList>
    </citation>
    <scope>NUCLEOTIDE SEQUENCE [LARGE SCALE GENOMIC DNA]</scope>
    <source>
        <strain evidence="1 2">DGU6</strain>
    </source>
</reference>
<gene>
    <name evidence="1" type="ORF">AAEO60_08215</name>
</gene>
<accession>A0ABU9IE07</accession>
<keyword evidence="2" id="KW-1185">Reference proteome</keyword>
<comment type="caution">
    <text evidence="1">The sequence shown here is derived from an EMBL/GenBank/DDBJ whole genome shotgun (WGS) entry which is preliminary data.</text>
</comment>
<organism evidence="1 2">
    <name type="scientific">Aurantiacibacter gilvus</name>
    <dbReference type="NCBI Taxonomy" id="3139141"/>
    <lineage>
        <taxon>Bacteria</taxon>
        <taxon>Pseudomonadati</taxon>
        <taxon>Pseudomonadota</taxon>
        <taxon>Alphaproteobacteria</taxon>
        <taxon>Sphingomonadales</taxon>
        <taxon>Erythrobacteraceae</taxon>
        <taxon>Aurantiacibacter</taxon>
    </lineage>
</organism>